<gene>
    <name evidence="5" type="ORF">MAPG_07398</name>
</gene>
<dbReference type="AlphaFoldDB" id="A0A0C4E4K2"/>
<dbReference type="PANTHER" id="PTHR22980:SF0">
    <property type="entry name" value="CENTROMERE PROTEIN S"/>
    <property type="match status" value="1"/>
</dbReference>
<dbReference type="EMBL" id="GL876971">
    <property type="protein sequence ID" value="KLU88413.1"/>
    <property type="molecule type" value="Genomic_DNA"/>
</dbReference>
<comment type="similarity">
    <text evidence="1">Belongs to the TAF9 family. CENP-S/MHF1 subfamily.</text>
</comment>
<reference evidence="6" key="4">
    <citation type="journal article" date="2015" name="G3 (Bethesda)">
        <title>Genome sequences of three phytopathogenic species of the Magnaporthaceae family of fungi.</title>
        <authorList>
            <person name="Okagaki L.H."/>
            <person name="Nunes C.C."/>
            <person name="Sailsbery J."/>
            <person name="Clay B."/>
            <person name="Brown D."/>
            <person name="John T."/>
            <person name="Oh Y."/>
            <person name="Young N."/>
            <person name="Fitzgerald M."/>
            <person name="Haas B.J."/>
            <person name="Zeng Q."/>
            <person name="Young S."/>
            <person name="Adiconis X."/>
            <person name="Fan L."/>
            <person name="Levin J.Z."/>
            <person name="Mitchell T.K."/>
            <person name="Okubara P.A."/>
            <person name="Farman M.L."/>
            <person name="Kohn L.M."/>
            <person name="Birren B."/>
            <person name="Ma L.-J."/>
            <person name="Dean R.A."/>
        </authorList>
    </citation>
    <scope>NUCLEOTIDE SEQUENCE</scope>
    <source>
        <strain evidence="6">ATCC 64411 / 73-15</strain>
    </source>
</reference>
<dbReference type="SUPFAM" id="SSF47113">
    <property type="entry name" value="Histone-fold"/>
    <property type="match status" value="1"/>
</dbReference>
<name>A0A0C4E4K2_MAGP6</name>
<dbReference type="EMBL" id="ADBL01001785">
    <property type="status" value="NOT_ANNOTATED_CDS"/>
    <property type="molecule type" value="Genomic_DNA"/>
</dbReference>
<dbReference type="OrthoDB" id="1872155at2759"/>
<dbReference type="PANTHER" id="PTHR22980">
    <property type="entry name" value="CORTISTATIN"/>
    <property type="match status" value="1"/>
</dbReference>
<evidence type="ECO:0008006" key="8">
    <source>
        <dbReference type="Google" id="ProtNLM"/>
    </source>
</evidence>
<keyword evidence="7" id="KW-1185">Reference proteome</keyword>
<reference evidence="5" key="1">
    <citation type="submission" date="2010-05" db="EMBL/GenBank/DDBJ databases">
        <title>The Genome Sequence of Magnaporthe poae strain ATCC 64411.</title>
        <authorList>
            <consortium name="The Broad Institute Genome Sequencing Platform"/>
            <consortium name="Broad Institute Genome Sequencing Center for Infectious Disease"/>
            <person name="Ma L.-J."/>
            <person name="Dead R."/>
            <person name="Young S."/>
            <person name="Zeng Q."/>
            <person name="Koehrsen M."/>
            <person name="Alvarado L."/>
            <person name="Berlin A."/>
            <person name="Chapman S.B."/>
            <person name="Chen Z."/>
            <person name="Freedman E."/>
            <person name="Gellesch M."/>
            <person name="Goldberg J."/>
            <person name="Griggs A."/>
            <person name="Gujja S."/>
            <person name="Heilman E.R."/>
            <person name="Heiman D."/>
            <person name="Hepburn T."/>
            <person name="Howarth C."/>
            <person name="Jen D."/>
            <person name="Larson L."/>
            <person name="Mehta T."/>
            <person name="Neiman D."/>
            <person name="Pearson M."/>
            <person name="Roberts A."/>
            <person name="Saif S."/>
            <person name="Shea T."/>
            <person name="Shenoy N."/>
            <person name="Sisk P."/>
            <person name="Stolte C."/>
            <person name="Sykes S."/>
            <person name="Walk T."/>
            <person name="White J."/>
            <person name="Yandava C."/>
            <person name="Haas B."/>
            <person name="Nusbaum C."/>
            <person name="Birren B."/>
        </authorList>
    </citation>
    <scope>NUCLEOTIDE SEQUENCE</scope>
    <source>
        <strain evidence="5">ATCC 64411</strain>
    </source>
</reference>
<keyword evidence="3" id="KW-0238">DNA-binding</keyword>
<dbReference type="GO" id="GO:0003677">
    <property type="term" value="F:DNA binding"/>
    <property type="evidence" value="ECO:0007669"/>
    <property type="project" value="UniProtKB-KW"/>
</dbReference>
<dbReference type="GO" id="GO:0003682">
    <property type="term" value="F:chromatin binding"/>
    <property type="evidence" value="ECO:0007669"/>
    <property type="project" value="TreeGrafter"/>
</dbReference>
<dbReference type="GO" id="GO:0071821">
    <property type="term" value="C:FANCM-MHF complex"/>
    <property type="evidence" value="ECO:0007669"/>
    <property type="project" value="InterPro"/>
</dbReference>
<dbReference type="GO" id="GO:0031297">
    <property type="term" value="P:replication fork processing"/>
    <property type="evidence" value="ECO:0007669"/>
    <property type="project" value="TreeGrafter"/>
</dbReference>
<dbReference type="CDD" id="cd22919">
    <property type="entry name" value="HFD_CENP-S"/>
    <property type="match status" value="1"/>
</dbReference>
<dbReference type="GO" id="GO:0006281">
    <property type="term" value="P:DNA repair"/>
    <property type="evidence" value="ECO:0007669"/>
    <property type="project" value="UniProtKB-KW"/>
</dbReference>
<organism evidence="6 7">
    <name type="scientific">Magnaporthiopsis poae (strain ATCC 64411 / 73-15)</name>
    <name type="common">Kentucky bluegrass fungus</name>
    <name type="synonym">Magnaporthe poae</name>
    <dbReference type="NCBI Taxonomy" id="644358"/>
    <lineage>
        <taxon>Eukaryota</taxon>
        <taxon>Fungi</taxon>
        <taxon>Dikarya</taxon>
        <taxon>Ascomycota</taxon>
        <taxon>Pezizomycotina</taxon>
        <taxon>Sordariomycetes</taxon>
        <taxon>Sordariomycetidae</taxon>
        <taxon>Magnaporthales</taxon>
        <taxon>Magnaporthaceae</taxon>
        <taxon>Magnaporthiopsis</taxon>
    </lineage>
</organism>
<evidence type="ECO:0000256" key="1">
    <source>
        <dbReference type="ARBA" id="ARBA00006612"/>
    </source>
</evidence>
<keyword evidence="2" id="KW-0227">DNA damage</keyword>
<dbReference type="InterPro" id="IPR009072">
    <property type="entry name" value="Histone-fold"/>
</dbReference>
<dbReference type="VEuPathDB" id="FungiDB:MAPG_07398"/>
<dbReference type="EnsemblFungi" id="MAPG_07398T0">
    <property type="protein sequence ID" value="MAPG_07398T0"/>
    <property type="gene ID" value="MAPG_07398"/>
</dbReference>
<evidence type="ECO:0000313" key="6">
    <source>
        <dbReference type="EnsemblFungi" id="MAPG_07398T0"/>
    </source>
</evidence>
<dbReference type="InterPro" id="IPR029003">
    <property type="entry name" value="CENP-S/Mhf1"/>
</dbReference>
<evidence type="ECO:0000313" key="5">
    <source>
        <dbReference type="EMBL" id="KLU88413.1"/>
    </source>
</evidence>
<dbReference type="GO" id="GO:0000712">
    <property type="term" value="P:resolution of meiotic recombination intermediates"/>
    <property type="evidence" value="ECO:0007669"/>
    <property type="project" value="TreeGrafter"/>
</dbReference>
<accession>A0A0C4E4K2</accession>
<dbReference type="Pfam" id="PF15630">
    <property type="entry name" value="CENP-S"/>
    <property type="match status" value="1"/>
</dbReference>
<dbReference type="Gene3D" id="1.10.20.10">
    <property type="entry name" value="Histone, subunit A"/>
    <property type="match status" value="1"/>
</dbReference>
<keyword evidence="4" id="KW-0234">DNA repair</keyword>
<evidence type="ECO:0000256" key="2">
    <source>
        <dbReference type="ARBA" id="ARBA00022763"/>
    </source>
</evidence>
<dbReference type="GO" id="GO:0046982">
    <property type="term" value="F:protein heterodimerization activity"/>
    <property type="evidence" value="ECO:0007669"/>
    <property type="project" value="InterPro"/>
</dbReference>
<reference evidence="5" key="3">
    <citation type="submission" date="2011-03" db="EMBL/GenBank/DDBJ databases">
        <title>Annotation of Magnaporthe poae ATCC 64411.</title>
        <authorList>
            <person name="Ma L.-J."/>
            <person name="Dead R."/>
            <person name="Young S.K."/>
            <person name="Zeng Q."/>
            <person name="Gargeya S."/>
            <person name="Fitzgerald M."/>
            <person name="Haas B."/>
            <person name="Abouelleil A."/>
            <person name="Alvarado L."/>
            <person name="Arachchi H.M."/>
            <person name="Berlin A."/>
            <person name="Brown A."/>
            <person name="Chapman S.B."/>
            <person name="Chen Z."/>
            <person name="Dunbar C."/>
            <person name="Freedman E."/>
            <person name="Gearin G."/>
            <person name="Gellesch M."/>
            <person name="Goldberg J."/>
            <person name="Griggs A."/>
            <person name="Gujja S."/>
            <person name="Heiman D."/>
            <person name="Howarth C."/>
            <person name="Larson L."/>
            <person name="Lui A."/>
            <person name="MacDonald P.J.P."/>
            <person name="Mehta T."/>
            <person name="Montmayeur A."/>
            <person name="Murphy C."/>
            <person name="Neiman D."/>
            <person name="Pearson M."/>
            <person name="Priest M."/>
            <person name="Roberts A."/>
            <person name="Saif S."/>
            <person name="Shea T."/>
            <person name="Shenoy N."/>
            <person name="Sisk P."/>
            <person name="Stolte C."/>
            <person name="Sykes S."/>
            <person name="Yandava C."/>
            <person name="Wortman J."/>
            <person name="Nusbaum C."/>
            <person name="Birren B."/>
        </authorList>
    </citation>
    <scope>NUCLEOTIDE SEQUENCE</scope>
    <source>
        <strain evidence="5">ATCC 64411</strain>
    </source>
</reference>
<dbReference type="eggNOG" id="ENOG502S7WI">
    <property type="taxonomic scope" value="Eukaryota"/>
</dbReference>
<reference evidence="6" key="5">
    <citation type="submission" date="2015-06" db="UniProtKB">
        <authorList>
            <consortium name="EnsemblFungi"/>
        </authorList>
    </citation>
    <scope>IDENTIFICATION</scope>
    <source>
        <strain evidence="6">ATCC 64411</strain>
    </source>
</reference>
<dbReference type="STRING" id="644358.A0A0C4E4K2"/>
<evidence type="ECO:0000256" key="4">
    <source>
        <dbReference type="ARBA" id="ARBA00023204"/>
    </source>
</evidence>
<proteinExistence type="inferred from homology"/>
<evidence type="ECO:0000256" key="3">
    <source>
        <dbReference type="ARBA" id="ARBA00023125"/>
    </source>
</evidence>
<dbReference type="OMA" id="WTQIENV"/>
<dbReference type="Proteomes" id="UP000011715">
    <property type="component" value="Unassembled WGS sequence"/>
</dbReference>
<reference evidence="7" key="2">
    <citation type="submission" date="2010-05" db="EMBL/GenBank/DDBJ databases">
        <title>The genome sequence of Magnaporthe poae strain ATCC 64411.</title>
        <authorList>
            <person name="Ma L.-J."/>
            <person name="Dead R."/>
            <person name="Young S."/>
            <person name="Zeng Q."/>
            <person name="Koehrsen M."/>
            <person name="Alvarado L."/>
            <person name="Berlin A."/>
            <person name="Chapman S.B."/>
            <person name="Chen Z."/>
            <person name="Freedman E."/>
            <person name="Gellesch M."/>
            <person name="Goldberg J."/>
            <person name="Griggs A."/>
            <person name="Gujja S."/>
            <person name="Heilman E.R."/>
            <person name="Heiman D."/>
            <person name="Hepburn T."/>
            <person name="Howarth C."/>
            <person name="Jen D."/>
            <person name="Larson L."/>
            <person name="Mehta T."/>
            <person name="Neiman D."/>
            <person name="Pearson M."/>
            <person name="Roberts A."/>
            <person name="Saif S."/>
            <person name="Shea T."/>
            <person name="Shenoy N."/>
            <person name="Sisk P."/>
            <person name="Stolte C."/>
            <person name="Sykes S."/>
            <person name="Walk T."/>
            <person name="White J."/>
            <person name="Yandava C."/>
            <person name="Haas B."/>
            <person name="Nusbaum C."/>
            <person name="Birren B."/>
        </authorList>
    </citation>
    <scope>NUCLEOTIDE SEQUENCE [LARGE SCALE GENOMIC DNA]</scope>
    <source>
        <strain evidence="7">ATCC 64411 / 73-15</strain>
    </source>
</reference>
<sequence length="109" mass="12346">MPEEDDTRERLKAALWFSVGKIVDEETMKRQRNATPQFIGALTDMVYTQIETVAKDLESFCNHAGRTTVTTDDVLLLARRNEDLHGIIKQVVDQQKAEKAAQAKGKSRK</sequence>
<evidence type="ECO:0000313" key="7">
    <source>
        <dbReference type="Proteomes" id="UP000011715"/>
    </source>
</evidence>
<protein>
    <recommendedName>
        <fullName evidence="8">Centromere protein S</fullName>
    </recommendedName>
</protein>